<sequence>MLAPTSQDRTLTTTRATEVVSDPTNSLAIEAADRLSTDPAASVRLCTAHQTLRMQRPSSEPGRSQHFRLFCLADAALGRADHAVELEAITRQLAVILVAIRSAASQFGRDYGRISALLETAPGRAGLADRITEAFRTGAVALDLEHRQLQSDYYEGVRIQLFVDGPDGPDGDRSAIADLGLFDWVGQLLGDRRARFIASGVGLQLLPVLGRSTR</sequence>
<evidence type="ECO:0000313" key="2">
    <source>
        <dbReference type="Proteomes" id="UP001239083"/>
    </source>
</evidence>
<evidence type="ECO:0000313" key="1">
    <source>
        <dbReference type="EMBL" id="MDQ0895046.1"/>
    </source>
</evidence>
<keyword evidence="2" id="KW-1185">Reference proteome</keyword>
<protein>
    <submittedName>
        <fullName evidence="1">Uncharacterized protein</fullName>
    </submittedName>
</protein>
<accession>A0ABU0RCR6</accession>
<comment type="caution">
    <text evidence="1">The sequence shown here is derived from an EMBL/GenBank/DDBJ whole genome shotgun (WGS) entry which is preliminary data.</text>
</comment>
<gene>
    <name evidence="1" type="ORF">QFZ26_002601</name>
</gene>
<dbReference type="EMBL" id="JAUSYY010000001">
    <property type="protein sequence ID" value="MDQ0895046.1"/>
    <property type="molecule type" value="Genomic_DNA"/>
</dbReference>
<reference evidence="1 2" key="1">
    <citation type="submission" date="2023-07" db="EMBL/GenBank/DDBJ databases">
        <title>Comparative genomics of wheat-associated soil bacteria to identify genetic determinants of phenazine resistance.</title>
        <authorList>
            <person name="Mouncey N."/>
        </authorList>
    </citation>
    <scope>NUCLEOTIDE SEQUENCE [LARGE SCALE GENOMIC DNA]</scope>
    <source>
        <strain evidence="1 2">V3I3</strain>
    </source>
</reference>
<organism evidence="1 2">
    <name type="scientific">Agromyces ramosus</name>
    <dbReference type="NCBI Taxonomy" id="33879"/>
    <lineage>
        <taxon>Bacteria</taxon>
        <taxon>Bacillati</taxon>
        <taxon>Actinomycetota</taxon>
        <taxon>Actinomycetes</taxon>
        <taxon>Micrococcales</taxon>
        <taxon>Microbacteriaceae</taxon>
        <taxon>Agromyces</taxon>
    </lineage>
</organism>
<name>A0ABU0RCR6_9MICO</name>
<proteinExistence type="predicted"/>
<dbReference type="Proteomes" id="UP001239083">
    <property type="component" value="Unassembled WGS sequence"/>
</dbReference>